<dbReference type="Pfam" id="PF01103">
    <property type="entry name" value="Omp85"/>
    <property type="match status" value="1"/>
</dbReference>
<keyword evidence="5" id="KW-1185">Reference proteome</keyword>
<protein>
    <submittedName>
        <fullName evidence="4">Glyceraldehyde-3-phosphate dehydrogenase</fullName>
    </submittedName>
</protein>
<evidence type="ECO:0000313" key="4">
    <source>
        <dbReference type="EMBL" id="VVE06256.1"/>
    </source>
</evidence>
<proteinExistence type="predicted"/>
<dbReference type="Proteomes" id="UP000406256">
    <property type="component" value="Unassembled WGS sequence"/>
</dbReference>
<gene>
    <name evidence="4" type="ORF">PAN31108_02388</name>
</gene>
<evidence type="ECO:0000256" key="1">
    <source>
        <dbReference type="ARBA" id="ARBA00004370"/>
    </source>
</evidence>
<sequence>MRRLSWENACETALCERTRSIRFLWSQTTRIAVRERLYAGSGHRLTGKLRRRLSMAISSYCLALTVAAHAQTTGTPATSDAPYATDIKPNASANSISNKASNTAAESAPHKVTWRAPEDGDFDASDFLLNHRGALPVPMIITEPAIGYGGGVALIFFSESMADAAKNAQETGVMSPPNITALGGMYTENGTWGAGLMHFHTWGGDAIRYLGGLAKVNMKTDYYGLSNSPRAYQLNGWLLIQQVLFRIGRSHWFVGPRYTYFDSNTHFTGQAAQEVGIPDAQRRIGKVGLVIDYDTRDNMFFPNKGSYLELEIQAARPWAGSSQSFETYNGRGYTWLPLARDWVLGLRLDGRFSAGDTPFYAQPYVKLRGVQQGRYQDQHAAMVEAELRWNVAPRWSVLGFSGAGRAWGKWKSFSQADAVVSVGAGFRYLIAAKLGLAVGVDVAHSKGENAFYIQVGSAWH</sequence>
<keyword evidence="2" id="KW-0472">Membrane</keyword>
<dbReference type="InterPro" id="IPR000184">
    <property type="entry name" value="Bac_surfAg_D15"/>
</dbReference>
<dbReference type="Gene3D" id="2.40.160.50">
    <property type="entry name" value="membrane protein fhac: a member of the omp85/tpsb transporter family"/>
    <property type="match status" value="1"/>
</dbReference>
<feature type="domain" description="Bacterial surface antigen (D15)" evidence="3">
    <location>
        <begin position="288"/>
        <end position="459"/>
    </location>
</feature>
<reference evidence="4 5" key="1">
    <citation type="submission" date="2019-08" db="EMBL/GenBank/DDBJ databases">
        <authorList>
            <person name="Peeters C."/>
        </authorList>
    </citation>
    <scope>NUCLEOTIDE SEQUENCE [LARGE SCALE GENOMIC DNA]</scope>
    <source>
        <strain evidence="4 5">LMG 31108</strain>
    </source>
</reference>
<evidence type="ECO:0000313" key="5">
    <source>
        <dbReference type="Proteomes" id="UP000406256"/>
    </source>
</evidence>
<dbReference type="GO" id="GO:0019867">
    <property type="term" value="C:outer membrane"/>
    <property type="evidence" value="ECO:0007669"/>
    <property type="project" value="InterPro"/>
</dbReference>
<evidence type="ECO:0000259" key="3">
    <source>
        <dbReference type="Pfam" id="PF01103"/>
    </source>
</evidence>
<organism evidence="4 5">
    <name type="scientific">Pandoraea anhela</name>
    <dbReference type="NCBI Taxonomy" id="2508295"/>
    <lineage>
        <taxon>Bacteria</taxon>
        <taxon>Pseudomonadati</taxon>
        <taxon>Pseudomonadota</taxon>
        <taxon>Betaproteobacteria</taxon>
        <taxon>Burkholderiales</taxon>
        <taxon>Burkholderiaceae</taxon>
        <taxon>Pandoraea</taxon>
    </lineage>
</organism>
<dbReference type="EMBL" id="CABPSB010000007">
    <property type="protein sequence ID" value="VVE06256.1"/>
    <property type="molecule type" value="Genomic_DNA"/>
</dbReference>
<comment type="subcellular location">
    <subcellularLocation>
        <location evidence="1">Membrane</location>
    </subcellularLocation>
</comment>
<evidence type="ECO:0000256" key="2">
    <source>
        <dbReference type="ARBA" id="ARBA00023136"/>
    </source>
</evidence>
<name>A0A5E4V215_9BURK</name>
<dbReference type="AlphaFoldDB" id="A0A5E4V215"/>
<accession>A0A5E4V215</accession>